<dbReference type="Pfam" id="PF02751">
    <property type="entry name" value="TFIIA_gamma_C"/>
    <property type="match status" value="1"/>
</dbReference>
<dbReference type="OrthoDB" id="586585at2759"/>
<organism evidence="11 12">
    <name type="scientific">Onchocerca flexuosa</name>
    <dbReference type="NCBI Taxonomy" id="387005"/>
    <lineage>
        <taxon>Eukaryota</taxon>
        <taxon>Metazoa</taxon>
        <taxon>Ecdysozoa</taxon>
        <taxon>Nematoda</taxon>
        <taxon>Chromadorea</taxon>
        <taxon>Rhabditida</taxon>
        <taxon>Spirurina</taxon>
        <taxon>Spiruromorpha</taxon>
        <taxon>Filarioidea</taxon>
        <taxon>Onchocercidae</taxon>
        <taxon>Onchocerca</taxon>
    </lineage>
</organism>
<dbReference type="SUPFAM" id="SSF50978">
    <property type="entry name" value="WD40 repeat-like"/>
    <property type="match status" value="1"/>
</dbReference>
<dbReference type="InterPro" id="IPR051179">
    <property type="entry name" value="WD_repeat_multifunction"/>
</dbReference>
<dbReference type="SMART" id="SM00320">
    <property type="entry name" value="WD40"/>
    <property type="match status" value="6"/>
</dbReference>
<dbReference type="PANTHER" id="PTHR19857">
    <property type="entry name" value="MITOCHONDRIAL DIVISION PROTEIN 1-RELATED"/>
    <property type="match status" value="1"/>
</dbReference>
<dbReference type="CDD" id="cd10145">
    <property type="entry name" value="TFIIA_gamma_N"/>
    <property type="match status" value="1"/>
</dbReference>
<keyword evidence="12" id="KW-1185">Reference proteome</keyword>
<protein>
    <submittedName>
        <fullName evidence="11">Transcription initiation factor IIA, gamma subunit, helical domain protein</fullName>
    </submittedName>
</protein>
<dbReference type="GO" id="GO:0006367">
    <property type="term" value="P:transcription initiation at RNA polymerase II promoter"/>
    <property type="evidence" value="ECO:0007669"/>
    <property type="project" value="InterPro"/>
</dbReference>
<dbReference type="SUPFAM" id="SSF47396">
    <property type="entry name" value="Transcription factor IIA (TFIIA), alpha-helical domain"/>
    <property type="match status" value="1"/>
</dbReference>
<dbReference type="Proteomes" id="UP000242913">
    <property type="component" value="Unassembled WGS sequence"/>
</dbReference>
<dbReference type="GO" id="GO:0005672">
    <property type="term" value="C:transcription factor TFIIA complex"/>
    <property type="evidence" value="ECO:0007669"/>
    <property type="project" value="InterPro"/>
</dbReference>
<evidence type="ECO:0000256" key="6">
    <source>
        <dbReference type="ARBA" id="ARBA00023163"/>
    </source>
</evidence>
<dbReference type="InterPro" id="IPR009083">
    <property type="entry name" value="TFIIA_a-hlx"/>
</dbReference>
<evidence type="ECO:0000256" key="1">
    <source>
        <dbReference type="ARBA" id="ARBA00004123"/>
    </source>
</evidence>
<gene>
    <name evidence="11" type="ORF">X798_05110</name>
</gene>
<dbReference type="EMBL" id="KZ270019">
    <property type="protein sequence ID" value="OZC07898.1"/>
    <property type="molecule type" value="Genomic_DNA"/>
</dbReference>
<keyword evidence="3 8" id="KW-0853">WD repeat</keyword>
<keyword evidence="11" id="KW-0396">Initiation factor</keyword>
<evidence type="ECO:0000256" key="7">
    <source>
        <dbReference type="ARBA" id="ARBA00023242"/>
    </source>
</evidence>
<keyword evidence="4" id="KW-0677">Repeat</keyword>
<proteinExistence type="inferred from homology"/>
<feature type="domain" description="Transcription initiation factor IIA gamma subunit C-terminal" evidence="10">
    <location>
        <begin position="503"/>
        <end position="545"/>
    </location>
</feature>
<feature type="domain" description="Transcription initiation factor IIA gamma subunit N-terminal" evidence="9">
    <location>
        <begin position="444"/>
        <end position="490"/>
    </location>
</feature>
<dbReference type="PROSITE" id="PS50082">
    <property type="entry name" value="WD_REPEATS_2"/>
    <property type="match status" value="1"/>
</dbReference>
<sequence length="553" mass="61519">MEKKEINVEDEESFSEEDIVHIIPLDDTTNGSAEVSDTVYGLSETEDEDMEVTEDGDVEINVSENFPNVITEADNIISACKDEAFVVACFEDRWLVVGGKDEQATLYDLQSLELVLRIDEHKDSVICAQFSVKGHLLATGDMSGLIVVSSTTDLRIYFSIDDCEELSWIQWHSSADILFAGGRNGIWMWLITTNNVRQTKVYICDSPTTSIDGKLLNDGKRLLSCYEDGSVKLWSLKDEKSVSIVTGAGSATCLDVHHSSPVAIIGDLMARCYLVNTETAKILRIFTVVEKVTASEVTIECVKFCPGKEPWFVVGTNSGRLVIYDFNTSTLRHILKDDADPVVTCQWYMTNSNEMYIISADYTGMIKMWDSRSGLPLLAVLSQSVAAEDSHLLSMDLSVKGSMLFASYSSGQLCKFSSINRTAQIFYYPFGLVRGRGEGRDLMSYQLYRSTTLGIALRSTLDEFVEDGTITPSLAQTVLTTFDKCINRALSQRVKNKVNFKADKLKAYRFCDNVWTFVMENVEFRDITQPVDGVVDRVKIVACDASAAKLAST</sequence>
<evidence type="ECO:0000256" key="3">
    <source>
        <dbReference type="ARBA" id="ARBA00022574"/>
    </source>
</evidence>
<dbReference type="InterPro" id="IPR009088">
    <property type="entry name" value="TFIIA_b-brl"/>
</dbReference>
<evidence type="ECO:0000313" key="11">
    <source>
        <dbReference type="EMBL" id="OZC07898.1"/>
    </source>
</evidence>
<keyword evidence="5" id="KW-0805">Transcription regulation</keyword>
<evidence type="ECO:0000259" key="10">
    <source>
        <dbReference type="Pfam" id="PF02751"/>
    </source>
</evidence>
<dbReference type="InterPro" id="IPR001680">
    <property type="entry name" value="WD40_rpt"/>
</dbReference>
<dbReference type="Gene3D" id="2.130.10.10">
    <property type="entry name" value="YVTN repeat-like/Quinoprotein amine dehydrogenase"/>
    <property type="match status" value="1"/>
</dbReference>
<keyword evidence="11" id="KW-0648">Protein biosynthesis</keyword>
<evidence type="ECO:0000256" key="5">
    <source>
        <dbReference type="ARBA" id="ARBA00023015"/>
    </source>
</evidence>
<dbReference type="FunFam" id="2.30.18.10:FF:000001">
    <property type="entry name" value="Transcription initiation factor IIA subunit 2"/>
    <property type="match status" value="1"/>
</dbReference>
<comment type="subcellular location">
    <subcellularLocation>
        <location evidence="1">Nucleus</location>
    </subcellularLocation>
</comment>
<name>A0A238BTK4_9BILA</name>
<dbReference type="Gene3D" id="2.30.18.10">
    <property type="entry name" value="Transcription factor IIA (TFIIA), beta-barrel domain"/>
    <property type="match status" value="1"/>
</dbReference>
<dbReference type="AlphaFoldDB" id="A0A238BTK4"/>
<accession>A0A238BTK4</accession>
<dbReference type="PANTHER" id="PTHR19857:SF8">
    <property type="entry name" value="ANGIO-ASSOCIATED MIGRATORY CELL PROTEIN"/>
    <property type="match status" value="1"/>
</dbReference>
<reference evidence="11 12" key="1">
    <citation type="submission" date="2015-12" db="EMBL/GenBank/DDBJ databases">
        <title>Draft genome of the nematode, Onchocerca flexuosa.</title>
        <authorList>
            <person name="Mitreva M."/>
        </authorList>
    </citation>
    <scope>NUCLEOTIDE SEQUENCE [LARGE SCALE GENOMIC DNA]</scope>
    <source>
        <strain evidence="11">Red Deer</strain>
    </source>
</reference>
<dbReference type="Pfam" id="PF00400">
    <property type="entry name" value="WD40"/>
    <property type="match status" value="2"/>
</dbReference>
<dbReference type="CDD" id="cd10014">
    <property type="entry name" value="TFIIA_gamma_C"/>
    <property type="match status" value="1"/>
</dbReference>
<dbReference type="InterPro" id="IPR036322">
    <property type="entry name" value="WD40_repeat_dom_sf"/>
</dbReference>
<dbReference type="Gene3D" id="1.10.287.190">
    <property type="entry name" value="Transcription factor IIA gamma subunit, alpha-helical domain"/>
    <property type="match status" value="1"/>
</dbReference>
<dbReference type="FunFam" id="1.10.287.190:FF:000001">
    <property type="entry name" value="Transcription initiation factor IIA subunit 2"/>
    <property type="match status" value="1"/>
</dbReference>
<evidence type="ECO:0000313" key="12">
    <source>
        <dbReference type="Proteomes" id="UP000242913"/>
    </source>
</evidence>
<keyword evidence="6" id="KW-0804">Transcription</keyword>
<dbReference type="InterPro" id="IPR015871">
    <property type="entry name" value="TFIIA_gsu_C"/>
</dbReference>
<feature type="repeat" description="WD" evidence="8">
    <location>
        <begin position="218"/>
        <end position="244"/>
    </location>
</feature>
<keyword evidence="7" id="KW-0539">Nucleus</keyword>
<dbReference type="Pfam" id="PF02268">
    <property type="entry name" value="TFIIA_gamma_N"/>
    <property type="match status" value="1"/>
</dbReference>
<evidence type="ECO:0000256" key="8">
    <source>
        <dbReference type="PROSITE-ProRule" id="PRU00221"/>
    </source>
</evidence>
<evidence type="ECO:0000259" key="9">
    <source>
        <dbReference type="Pfam" id="PF02268"/>
    </source>
</evidence>
<dbReference type="GO" id="GO:0003743">
    <property type="term" value="F:translation initiation factor activity"/>
    <property type="evidence" value="ECO:0007669"/>
    <property type="project" value="UniProtKB-KW"/>
</dbReference>
<evidence type="ECO:0000256" key="4">
    <source>
        <dbReference type="ARBA" id="ARBA00022737"/>
    </source>
</evidence>
<dbReference type="InterPro" id="IPR015943">
    <property type="entry name" value="WD40/YVTN_repeat-like_dom_sf"/>
</dbReference>
<dbReference type="InterPro" id="IPR015872">
    <property type="entry name" value="TFIIA_gsu_N"/>
</dbReference>
<comment type="similarity">
    <text evidence="2">Belongs to the TFIIA subunit 2 family.</text>
</comment>
<dbReference type="SUPFAM" id="SSF50784">
    <property type="entry name" value="Transcription factor IIA (TFIIA), beta-barrel domain"/>
    <property type="match status" value="1"/>
</dbReference>
<evidence type="ECO:0000256" key="2">
    <source>
        <dbReference type="ARBA" id="ARBA00007675"/>
    </source>
</evidence>